<name>A0ABT1I8N1_9PSEU</name>
<sequence>MGARRWAAVAAALYVVWGLLHLGLGVSMVVDGLGDGVPEAEQAAESLMFFLCAAVFGGQAIFVALAMNRVNSRIGYYLNTVVLGVVDIAFLLVLALPGHVDPVGGASGPAIWLVATVCATVALRRGPVST</sequence>
<reference evidence="2 3" key="1">
    <citation type="submission" date="2022-06" db="EMBL/GenBank/DDBJ databases">
        <title>Genomic Encyclopedia of Archaeal and Bacterial Type Strains, Phase II (KMG-II): from individual species to whole genera.</title>
        <authorList>
            <person name="Goeker M."/>
        </authorList>
    </citation>
    <scope>NUCLEOTIDE SEQUENCE [LARGE SCALE GENOMIC DNA]</scope>
    <source>
        <strain evidence="2 3">DSM 44255</strain>
    </source>
</reference>
<organism evidence="2 3">
    <name type="scientific">Actinokineospora diospyrosa</name>
    <dbReference type="NCBI Taxonomy" id="103728"/>
    <lineage>
        <taxon>Bacteria</taxon>
        <taxon>Bacillati</taxon>
        <taxon>Actinomycetota</taxon>
        <taxon>Actinomycetes</taxon>
        <taxon>Pseudonocardiales</taxon>
        <taxon>Pseudonocardiaceae</taxon>
        <taxon>Actinokineospora</taxon>
    </lineage>
</organism>
<keyword evidence="3" id="KW-1185">Reference proteome</keyword>
<keyword evidence="1" id="KW-0472">Membrane</keyword>
<protein>
    <submittedName>
        <fullName evidence="2">Uncharacterized protein</fullName>
    </submittedName>
</protein>
<proteinExistence type="predicted"/>
<evidence type="ECO:0000313" key="3">
    <source>
        <dbReference type="Proteomes" id="UP001205185"/>
    </source>
</evidence>
<dbReference type="Proteomes" id="UP001205185">
    <property type="component" value="Unassembled WGS sequence"/>
</dbReference>
<accession>A0ABT1I8N1</accession>
<keyword evidence="1" id="KW-1133">Transmembrane helix</keyword>
<feature type="transmembrane region" description="Helical" evidence="1">
    <location>
        <begin position="47"/>
        <end position="67"/>
    </location>
</feature>
<dbReference type="EMBL" id="JAMTCO010000004">
    <property type="protein sequence ID" value="MCP2268995.1"/>
    <property type="molecule type" value="Genomic_DNA"/>
</dbReference>
<gene>
    <name evidence="2" type="ORF">LV75_001483</name>
</gene>
<feature type="transmembrane region" description="Helical" evidence="1">
    <location>
        <begin position="103"/>
        <end position="123"/>
    </location>
</feature>
<evidence type="ECO:0000313" key="2">
    <source>
        <dbReference type="EMBL" id="MCP2268995.1"/>
    </source>
</evidence>
<keyword evidence="1" id="KW-0812">Transmembrane</keyword>
<feature type="transmembrane region" description="Helical" evidence="1">
    <location>
        <begin position="74"/>
        <end position="97"/>
    </location>
</feature>
<evidence type="ECO:0000256" key="1">
    <source>
        <dbReference type="SAM" id="Phobius"/>
    </source>
</evidence>
<feature type="transmembrane region" description="Helical" evidence="1">
    <location>
        <begin position="7"/>
        <end position="27"/>
    </location>
</feature>
<dbReference type="RefSeq" id="WP_253886018.1">
    <property type="nucleotide sequence ID" value="NZ_BAAAVB010000016.1"/>
</dbReference>
<comment type="caution">
    <text evidence="2">The sequence shown here is derived from an EMBL/GenBank/DDBJ whole genome shotgun (WGS) entry which is preliminary data.</text>
</comment>